<sequence length="124" mass="13624">MTEDEKAIRQVVETWMAASKAGDIATVLALMTDDVVFLVPGQEPFGKEAFAAASDRLAEARIEGTNEILELQVLGTWAFLRNRVDMTVTPSGGAPLRRTGHTLSLLRKEADGRWRLARDANLPM</sequence>
<keyword evidence="2" id="KW-0413">Isomerase</keyword>
<feature type="domain" description="DUF4440" evidence="1">
    <location>
        <begin position="8"/>
        <end position="116"/>
    </location>
</feature>
<dbReference type="Gene3D" id="3.10.450.50">
    <property type="match status" value="1"/>
</dbReference>
<dbReference type="InterPro" id="IPR027843">
    <property type="entry name" value="DUF4440"/>
</dbReference>
<dbReference type="GO" id="GO:0016853">
    <property type="term" value="F:isomerase activity"/>
    <property type="evidence" value="ECO:0007669"/>
    <property type="project" value="UniProtKB-KW"/>
</dbReference>
<dbReference type="SUPFAM" id="SSF54427">
    <property type="entry name" value="NTF2-like"/>
    <property type="match status" value="1"/>
</dbReference>
<accession>A0A0B5E406</accession>
<dbReference type="OrthoDB" id="1633822at2"/>
<dbReference type="EMBL" id="CP004393">
    <property type="protein sequence ID" value="AJE47107.1"/>
    <property type="molecule type" value="Genomic_DNA"/>
</dbReference>
<organism evidence="2 3">
    <name type="scientific">Celeribacter indicus</name>
    <dbReference type="NCBI Taxonomy" id="1208324"/>
    <lineage>
        <taxon>Bacteria</taxon>
        <taxon>Pseudomonadati</taxon>
        <taxon>Pseudomonadota</taxon>
        <taxon>Alphaproteobacteria</taxon>
        <taxon>Rhodobacterales</taxon>
        <taxon>Roseobacteraceae</taxon>
        <taxon>Celeribacter</taxon>
    </lineage>
</organism>
<evidence type="ECO:0000313" key="2">
    <source>
        <dbReference type="EMBL" id="AJE47107.1"/>
    </source>
</evidence>
<reference evidence="2 3" key="1">
    <citation type="journal article" date="2014" name="Int. J. Syst. Evol. Microbiol.">
        <title>Celeribacter indicus sp. nov., a polycyclic aromatic hydrocarbon-degrading bacterium from deep-sea sediment and reclassification of Huaishuia halophila as Celeribacter halophilus comb. nov.</title>
        <authorList>
            <person name="Lai Q."/>
            <person name="Cao J."/>
            <person name="Yuan J."/>
            <person name="Li F."/>
            <person name="Shao Z."/>
        </authorList>
    </citation>
    <scope>NUCLEOTIDE SEQUENCE [LARGE SCALE GENOMIC DNA]</scope>
    <source>
        <strain evidence="2">P73</strain>
    </source>
</reference>
<evidence type="ECO:0000313" key="3">
    <source>
        <dbReference type="Proteomes" id="UP000031521"/>
    </source>
</evidence>
<gene>
    <name evidence="2" type="ORF">P73_2392</name>
</gene>
<dbReference type="STRING" id="1208324.P73_2392"/>
<dbReference type="InterPro" id="IPR011944">
    <property type="entry name" value="Steroid_delta5-4_isomerase"/>
</dbReference>
<dbReference type="KEGG" id="cid:P73_2392"/>
<dbReference type="Pfam" id="PF14534">
    <property type="entry name" value="DUF4440"/>
    <property type="match status" value="1"/>
</dbReference>
<dbReference type="NCBIfam" id="TIGR02246">
    <property type="entry name" value="SgcJ/EcaC family oxidoreductase"/>
    <property type="match status" value="1"/>
</dbReference>
<evidence type="ECO:0000259" key="1">
    <source>
        <dbReference type="Pfam" id="PF14534"/>
    </source>
</evidence>
<dbReference type="InterPro" id="IPR032710">
    <property type="entry name" value="NTF2-like_dom_sf"/>
</dbReference>
<protein>
    <submittedName>
        <fullName evidence="2">Ketosteroid isomerase-like protein</fullName>
    </submittedName>
</protein>
<keyword evidence="3" id="KW-1185">Reference proteome</keyword>
<dbReference type="Proteomes" id="UP000031521">
    <property type="component" value="Chromosome"/>
</dbReference>
<dbReference type="HOGENOM" id="CLU_123208_0_0_5"/>
<proteinExistence type="predicted"/>
<dbReference type="AlphaFoldDB" id="A0A0B5E406"/>
<name>A0A0B5E406_9RHOB</name>
<dbReference type="RefSeq" id="WP_043869745.1">
    <property type="nucleotide sequence ID" value="NZ_CP004393.1"/>
</dbReference>